<dbReference type="GO" id="GO:0005886">
    <property type="term" value="C:plasma membrane"/>
    <property type="evidence" value="ECO:0007669"/>
    <property type="project" value="InterPro"/>
</dbReference>
<proteinExistence type="predicted"/>
<feature type="non-terminal residue" evidence="6">
    <location>
        <position position="1"/>
    </location>
</feature>
<dbReference type="InterPro" id="IPR052363">
    <property type="entry name" value="LPS_export_LptC"/>
</dbReference>
<evidence type="ECO:0000256" key="1">
    <source>
        <dbReference type="ARBA" id="ARBA00022475"/>
    </source>
</evidence>
<dbReference type="GO" id="GO:0030288">
    <property type="term" value="C:outer membrane-bounded periplasmic space"/>
    <property type="evidence" value="ECO:0007669"/>
    <property type="project" value="TreeGrafter"/>
</dbReference>
<evidence type="ECO:0000256" key="2">
    <source>
        <dbReference type="ARBA" id="ARBA00022519"/>
    </source>
</evidence>
<accession>A0A381VZY6</accession>
<reference evidence="6" key="1">
    <citation type="submission" date="2018-05" db="EMBL/GenBank/DDBJ databases">
        <authorList>
            <person name="Lanie J.A."/>
            <person name="Ng W.-L."/>
            <person name="Kazmierczak K.M."/>
            <person name="Andrzejewski T.M."/>
            <person name="Davidsen T.M."/>
            <person name="Wayne K.J."/>
            <person name="Tettelin H."/>
            <person name="Glass J.I."/>
            <person name="Rusch D."/>
            <person name="Podicherti R."/>
            <person name="Tsui H.-C.T."/>
            <person name="Winkler M.E."/>
        </authorList>
    </citation>
    <scope>NUCLEOTIDE SEQUENCE</scope>
</reference>
<protein>
    <recommendedName>
        <fullName evidence="7">LPS export ABC transporter periplasmic protein LptC</fullName>
    </recommendedName>
</protein>
<keyword evidence="1" id="KW-1003">Cell membrane</keyword>
<evidence type="ECO:0000256" key="5">
    <source>
        <dbReference type="ARBA" id="ARBA00023136"/>
    </source>
</evidence>
<dbReference type="GO" id="GO:0015221">
    <property type="term" value="F:lipopolysaccharide transmembrane transporter activity"/>
    <property type="evidence" value="ECO:0007669"/>
    <property type="project" value="InterPro"/>
</dbReference>
<sequence>VATLLIGATISSIMLIRSRPVISEEATAANLGVAYFLKKAELIGMGQEGKVLYRVTADEASQSLDDESIGMTDVHLMYDPASEIPWDMVADSGRIPPGGNVISLQGQVSAISRNRGGSVTTIRTDYLEVDPISQTAITEQQVIVEFDEQKVDATGLRADLERNQFKLLSNVSGKFFP</sequence>
<dbReference type="InterPro" id="IPR026265">
    <property type="entry name" value="LptC"/>
</dbReference>
<evidence type="ECO:0000256" key="3">
    <source>
        <dbReference type="ARBA" id="ARBA00022692"/>
    </source>
</evidence>
<keyword evidence="2" id="KW-0997">Cell inner membrane</keyword>
<evidence type="ECO:0008006" key="7">
    <source>
        <dbReference type="Google" id="ProtNLM"/>
    </source>
</evidence>
<keyword evidence="5" id="KW-0472">Membrane</keyword>
<name>A0A381VZY6_9ZZZZ</name>
<dbReference type="AlphaFoldDB" id="A0A381VZY6"/>
<dbReference type="InterPro" id="IPR010664">
    <property type="entry name" value="LipoPS_assembly_LptC-rel"/>
</dbReference>
<dbReference type="Gene3D" id="2.60.450.10">
    <property type="entry name" value="Lipopolysaccharide (LPS) transport protein A like domain"/>
    <property type="match status" value="1"/>
</dbReference>
<keyword evidence="3" id="KW-0812">Transmembrane</keyword>
<keyword evidence="4" id="KW-1133">Transmembrane helix</keyword>
<evidence type="ECO:0000313" key="6">
    <source>
        <dbReference type="EMBL" id="SVA45197.1"/>
    </source>
</evidence>
<gene>
    <name evidence="6" type="ORF">METZ01_LOCUS98051</name>
</gene>
<dbReference type="PANTHER" id="PTHR37481">
    <property type="entry name" value="LIPOPOLYSACCHARIDE EXPORT SYSTEM PROTEIN LPTC"/>
    <property type="match status" value="1"/>
</dbReference>
<dbReference type="GO" id="GO:0017089">
    <property type="term" value="F:glycolipid transfer activity"/>
    <property type="evidence" value="ECO:0007669"/>
    <property type="project" value="TreeGrafter"/>
</dbReference>
<dbReference type="EMBL" id="UINC01010134">
    <property type="protein sequence ID" value="SVA45197.1"/>
    <property type="molecule type" value="Genomic_DNA"/>
</dbReference>
<evidence type="ECO:0000256" key="4">
    <source>
        <dbReference type="ARBA" id="ARBA00022989"/>
    </source>
</evidence>
<dbReference type="NCBIfam" id="TIGR04409">
    <property type="entry name" value="LptC_YrbK"/>
    <property type="match status" value="1"/>
</dbReference>
<organism evidence="6">
    <name type="scientific">marine metagenome</name>
    <dbReference type="NCBI Taxonomy" id="408172"/>
    <lineage>
        <taxon>unclassified sequences</taxon>
        <taxon>metagenomes</taxon>
        <taxon>ecological metagenomes</taxon>
    </lineage>
</organism>
<dbReference type="PANTHER" id="PTHR37481:SF1">
    <property type="entry name" value="LIPOPOLYSACCHARIDE EXPORT SYSTEM PROTEIN LPTC"/>
    <property type="match status" value="1"/>
</dbReference>
<dbReference type="Pfam" id="PF06835">
    <property type="entry name" value="LptC"/>
    <property type="match status" value="1"/>
</dbReference>